<keyword evidence="1" id="KW-0479">Metal-binding</keyword>
<keyword evidence="3" id="KW-0460">Magnesium</keyword>
<keyword evidence="8" id="KW-1185">Reference proteome</keyword>
<gene>
    <name evidence="7" type="ORF">M409DRAFT_26666</name>
</gene>
<evidence type="ECO:0000256" key="5">
    <source>
        <dbReference type="SAM" id="MobiDB-lite"/>
    </source>
</evidence>
<dbReference type="SUPFAM" id="SSF52540">
    <property type="entry name" value="P-loop containing nucleoside triphosphate hydrolases"/>
    <property type="match status" value="1"/>
</dbReference>
<dbReference type="Gene3D" id="3.40.50.300">
    <property type="entry name" value="P-loop containing nucleotide triphosphate hydrolases"/>
    <property type="match status" value="1"/>
</dbReference>
<keyword evidence="2" id="KW-0547">Nucleotide-binding</keyword>
<evidence type="ECO:0000259" key="6">
    <source>
        <dbReference type="PROSITE" id="PS51706"/>
    </source>
</evidence>
<dbReference type="AlphaFoldDB" id="A0A6A6C6Y9"/>
<proteinExistence type="predicted"/>
<dbReference type="GO" id="GO:0005739">
    <property type="term" value="C:mitochondrion"/>
    <property type="evidence" value="ECO:0007669"/>
    <property type="project" value="TreeGrafter"/>
</dbReference>
<evidence type="ECO:0000256" key="3">
    <source>
        <dbReference type="ARBA" id="ARBA00022842"/>
    </source>
</evidence>
<name>A0A6A6C6Y9_ZASCE</name>
<dbReference type="CDD" id="cd01876">
    <property type="entry name" value="YihA_EngB"/>
    <property type="match status" value="1"/>
</dbReference>
<organism evidence="7 8">
    <name type="scientific">Zasmidium cellare ATCC 36951</name>
    <dbReference type="NCBI Taxonomy" id="1080233"/>
    <lineage>
        <taxon>Eukaryota</taxon>
        <taxon>Fungi</taxon>
        <taxon>Dikarya</taxon>
        <taxon>Ascomycota</taxon>
        <taxon>Pezizomycotina</taxon>
        <taxon>Dothideomycetes</taxon>
        <taxon>Dothideomycetidae</taxon>
        <taxon>Mycosphaerellales</taxon>
        <taxon>Mycosphaerellaceae</taxon>
        <taxon>Zasmidium</taxon>
    </lineage>
</organism>
<evidence type="ECO:0000313" key="7">
    <source>
        <dbReference type="EMBL" id="KAF2162811.1"/>
    </source>
</evidence>
<dbReference type="OrthoDB" id="391988at2759"/>
<dbReference type="GO" id="GO:0005525">
    <property type="term" value="F:GTP binding"/>
    <property type="evidence" value="ECO:0007669"/>
    <property type="project" value="UniProtKB-KW"/>
</dbReference>
<dbReference type="InterPro" id="IPR030393">
    <property type="entry name" value="G_ENGB_dom"/>
</dbReference>
<accession>A0A6A6C6Y9</accession>
<feature type="region of interest" description="Disordered" evidence="5">
    <location>
        <begin position="37"/>
        <end position="56"/>
    </location>
</feature>
<dbReference type="PANTHER" id="PTHR46498">
    <property type="entry name" value="GTP-BINDING PROTEIN 8"/>
    <property type="match status" value="1"/>
</dbReference>
<feature type="domain" description="EngB-type G" evidence="6">
    <location>
        <begin position="110"/>
        <end position="317"/>
    </location>
</feature>
<dbReference type="GO" id="GO:0046872">
    <property type="term" value="F:metal ion binding"/>
    <property type="evidence" value="ECO:0007669"/>
    <property type="project" value="UniProtKB-KW"/>
</dbReference>
<evidence type="ECO:0000313" key="8">
    <source>
        <dbReference type="Proteomes" id="UP000799537"/>
    </source>
</evidence>
<dbReference type="InterPro" id="IPR027417">
    <property type="entry name" value="P-loop_NTPase"/>
</dbReference>
<dbReference type="PROSITE" id="PS51706">
    <property type="entry name" value="G_ENGB"/>
    <property type="match status" value="1"/>
</dbReference>
<dbReference type="InterPro" id="IPR052279">
    <property type="entry name" value="EngB_GTPase"/>
</dbReference>
<evidence type="ECO:0000256" key="2">
    <source>
        <dbReference type="ARBA" id="ARBA00022741"/>
    </source>
</evidence>
<feature type="region of interest" description="Disordered" evidence="5">
    <location>
        <begin position="156"/>
        <end position="182"/>
    </location>
</feature>
<dbReference type="InterPro" id="IPR006073">
    <property type="entry name" value="GTP-bd"/>
</dbReference>
<dbReference type="RefSeq" id="XP_033663700.1">
    <property type="nucleotide sequence ID" value="XM_033808216.1"/>
</dbReference>
<dbReference type="PANTHER" id="PTHR46498:SF1">
    <property type="entry name" value="GTP-BINDING PROTEIN 8"/>
    <property type="match status" value="1"/>
</dbReference>
<dbReference type="EMBL" id="ML993611">
    <property type="protein sequence ID" value="KAF2162811.1"/>
    <property type="molecule type" value="Genomic_DNA"/>
</dbReference>
<protein>
    <recommendedName>
        <fullName evidence="6">EngB-type G domain-containing protein</fullName>
    </recommendedName>
</protein>
<evidence type="ECO:0000256" key="1">
    <source>
        <dbReference type="ARBA" id="ARBA00022723"/>
    </source>
</evidence>
<evidence type="ECO:0000256" key="4">
    <source>
        <dbReference type="ARBA" id="ARBA00023134"/>
    </source>
</evidence>
<sequence length="369" mass="40822">MDFQRLPPALRWWSILLQNPRVLRRLLSTTVTHDVAYTPSAPPSKKSQIPPPPAQEQRPLLHLTSSTLNTYTTLPAPTPLQLRQSNAFFQRHDPILLYTAARFLELPPSPYPEIAVLGRSNVGKSSLLNALFGRPRLAIAHTSKKPGKTRTINGYGVGGDGAAAPQNTKGNKKKKESEGGSPLWKSFGRGGLLVVDMPGYGGGSREDWGKEIMRYIENRKQLRRTYVLVDSEHGLKKSDIALLMYFRQKGIPYQIVLSKVDKLLFARSKVPGPEKLSNSLLQLGDVKMKVQEMLNEEAKGMGMRGDVVEDILCSSGNPDKAIKGATGDRKRMIGVDELRWNILTVCGMQGSEKLELGKAQKQKMMAGRG</sequence>
<dbReference type="Proteomes" id="UP000799537">
    <property type="component" value="Unassembled WGS sequence"/>
</dbReference>
<keyword evidence="4" id="KW-0342">GTP-binding</keyword>
<reference evidence="7" key="1">
    <citation type="journal article" date="2020" name="Stud. Mycol.">
        <title>101 Dothideomycetes genomes: a test case for predicting lifestyles and emergence of pathogens.</title>
        <authorList>
            <person name="Haridas S."/>
            <person name="Albert R."/>
            <person name="Binder M."/>
            <person name="Bloem J."/>
            <person name="Labutti K."/>
            <person name="Salamov A."/>
            <person name="Andreopoulos B."/>
            <person name="Baker S."/>
            <person name="Barry K."/>
            <person name="Bills G."/>
            <person name="Bluhm B."/>
            <person name="Cannon C."/>
            <person name="Castanera R."/>
            <person name="Culley D."/>
            <person name="Daum C."/>
            <person name="Ezra D."/>
            <person name="Gonzalez J."/>
            <person name="Henrissat B."/>
            <person name="Kuo A."/>
            <person name="Liang C."/>
            <person name="Lipzen A."/>
            <person name="Lutzoni F."/>
            <person name="Magnuson J."/>
            <person name="Mondo S."/>
            <person name="Nolan M."/>
            <person name="Ohm R."/>
            <person name="Pangilinan J."/>
            <person name="Park H.-J."/>
            <person name="Ramirez L."/>
            <person name="Alfaro M."/>
            <person name="Sun H."/>
            <person name="Tritt A."/>
            <person name="Yoshinaga Y."/>
            <person name="Zwiers L.-H."/>
            <person name="Turgeon B."/>
            <person name="Goodwin S."/>
            <person name="Spatafora J."/>
            <person name="Crous P."/>
            <person name="Grigoriev I."/>
        </authorList>
    </citation>
    <scope>NUCLEOTIDE SEQUENCE</scope>
    <source>
        <strain evidence="7">ATCC 36951</strain>
    </source>
</reference>
<dbReference type="GeneID" id="54561488"/>
<dbReference type="Pfam" id="PF01926">
    <property type="entry name" value="MMR_HSR1"/>
    <property type="match status" value="1"/>
</dbReference>